<gene>
    <name evidence="1" type="ORF">L1987_85086</name>
</gene>
<protein>
    <submittedName>
        <fullName evidence="1">Uncharacterized protein</fullName>
    </submittedName>
</protein>
<evidence type="ECO:0000313" key="1">
    <source>
        <dbReference type="EMBL" id="KAI3675496.1"/>
    </source>
</evidence>
<dbReference type="EMBL" id="CM042046">
    <property type="protein sequence ID" value="KAI3675496.1"/>
    <property type="molecule type" value="Genomic_DNA"/>
</dbReference>
<dbReference type="Proteomes" id="UP001056120">
    <property type="component" value="Linkage Group LG29"/>
</dbReference>
<comment type="caution">
    <text evidence="1">The sequence shown here is derived from an EMBL/GenBank/DDBJ whole genome shotgun (WGS) entry which is preliminary data.</text>
</comment>
<evidence type="ECO:0000313" key="2">
    <source>
        <dbReference type="Proteomes" id="UP001056120"/>
    </source>
</evidence>
<organism evidence="1 2">
    <name type="scientific">Smallanthus sonchifolius</name>
    <dbReference type="NCBI Taxonomy" id="185202"/>
    <lineage>
        <taxon>Eukaryota</taxon>
        <taxon>Viridiplantae</taxon>
        <taxon>Streptophyta</taxon>
        <taxon>Embryophyta</taxon>
        <taxon>Tracheophyta</taxon>
        <taxon>Spermatophyta</taxon>
        <taxon>Magnoliopsida</taxon>
        <taxon>eudicotyledons</taxon>
        <taxon>Gunneridae</taxon>
        <taxon>Pentapetalae</taxon>
        <taxon>asterids</taxon>
        <taxon>campanulids</taxon>
        <taxon>Asterales</taxon>
        <taxon>Asteraceae</taxon>
        <taxon>Asteroideae</taxon>
        <taxon>Heliantheae alliance</taxon>
        <taxon>Millerieae</taxon>
        <taxon>Smallanthus</taxon>
    </lineage>
</organism>
<name>A0ACB8XVS8_9ASTR</name>
<sequence>MVNGHDQRSDGERPWQEVQRRKNRGFAGANKGWGRRDDPRQTTFYVANLPNGTSAKDLETCFEPYGKVADAYVAVKRDRAGALFGFVRFSGVVYKREMERSLSSVTLNNAILSVNLAKFDRGGNRCSREKRTKPLPPWVGQPRLYRAAGYEDLNRGNKSYRDALIKNQTIQHPVSEVVARGDAEFNAIQWYDLFAIGNLKDFNQLCCLHLSIDKAGIKLARMRNLVGTGYTPYARMVWLRIHGVPPQLWEAQVFDELASNMGKVVAPSQAAFSDGVLTYDTVGILVREGWSLPEEITLKWQDKIYRCWFQIEDDDWCPGWIVKHEKRQLPVPNQVSSGGENQGTTEQSEEDEQTILVPGDRPRMHGEGLQNHGDSVEQIMKFLPRPTAIDTSNNIPWNIISEIVPSRPSHFPDLNSQIQRLPQDEQGNCEMVDVSGARGGDRIHGIRSSEVGETINMGKELGVNLENFEELVRSVIEGEMETKLGQ</sequence>
<reference evidence="2" key="1">
    <citation type="journal article" date="2022" name="Mol. Ecol. Resour.">
        <title>The genomes of chicory, endive, great burdock and yacon provide insights into Asteraceae palaeo-polyploidization history and plant inulin production.</title>
        <authorList>
            <person name="Fan W."/>
            <person name="Wang S."/>
            <person name="Wang H."/>
            <person name="Wang A."/>
            <person name="Jiang F."/>
            <person name="Liu H."/>
            <person name="Zhao H."/>
            <person name="Xu D."/>
            <person name="Zhang Y."/>
        </authorList>
    </citation>
    <scope>NUCLEOTIDE SEQUENCE [LARGE SCALE GENOMIC DNA]</scope>
    <source>
        <strain evidence="2">cv. Yunnan</strain>
    </source>
</reference>
<accession>A0ACB8XVS8</accession>
<proteinExistence type="predicted"/>
<keyword evidence="2" id="KW-1185">Reference proteome</keyword>
<reference evidence="1 2" key="2">
    <citation type="journal article" date="2022" name="Mol. Ecol. Resour.">
        <title>The genomes of chicory, endive, great burdock and yacon provide insights into Asteraceae paleo-polyploidization history and plant inulin production.</title>
        <authorList>
            <person name="Fan W."/>
            <person name="Wang S."/>
            <person name="Wang H."/>
            <person name="Wang A."/>
            <person name="Jiang F."/>
            <person name="Liu H."/>
            <person name="Zhao H."/>
            <person name="Xu D."/>
            <person name="Zhang Y."/>
        </authorList>
    </citation>
    <scope>NUCLEOTIDE SEQUENCE [LARGE SCALE GENOMIC DNA]</scope>
    <source>
        <strain evidence="2">cv. Yunnan</strain>
        <tissue evidence="1">Leaves</tissue>
    </source>
</reference>